<reference evidence="1" key="1">
    <citation type="submission" date="2021-05" db="EMBL/GenBank/DDBJ databases">
        <authorList>
            <person name="Alioto T."/>
            <person name="Alioto T."/>
            <person name="Gomez Garrido J."/>
        </authorList>
    </citation>
    <scope>NUCLEOTIDE SEQUENCE</scope>
</reference>
<dbReference type="AlphaFoldDB" id="A0A8D8V0Z8"/>
<accession>A0A8D8V0Z8</accession>
<name>A0A8D8V0Z8_9HEMI</name>
<protein>
    <submittedName>
        <fullName evidence="1">Uncharacterized protein</fullName>
    </submittedName>
</protein>
<organism evidence="1">
    <name type="scientific">Cacopsylla melanoneura</name>
    <dbReference type="NCBI Taxonomy" id="428564"/>
    <lineage>
        <taxon>Eukaryota</taxon>
        <taxon>Metazoa</taxon>
        <taxon>Ecdysozoa</taxon>
        <taxon>Arthropoda</taxon>
        <taxon>Hexapoda</taxon>
        <taxon>Insecta</taxon>
        <taxon>Pterygota</taxon>
        <taxon>Neoptera</taxon>
        <taxon>Paraneoptera</taxon>
        <taxon>Hemiptera</taxon>
        <taxon>Sternorrhyncha</taxon>
        <taxon>Psylloidea</taxon>
        <taxon>Psyllidae</taxon>
        <taxon>Psyllinae</taxon>
        <taxon>Cacopsylla</taxon>
    </lineage>
</organism>
<dbReference type="EMBL" id="HBUF01355350">
    <property type="protein sequence ID" value="CAG6717036.1"/>
    <property type="molecule type" value="Transcribed_RNA"/>
</dbReference>
<evidence type="ECO:0000313" key="1">
    <source>
        <dbReference type="EMBL" id="CAG6717036.1"/>
    </source>
</evidence>
<proteinExistence type="predicted"/>
<sequence length="120" mass="13335">MYLHDLFDLHQGSATFSHRVRQAFSQLNSRAQPISKKFGAKAGRGSFYPRGRGRGGRLKGRMRFLLEKSVKCPETRSNIVLKGHFHAPKTTFEGSKLSKIVSTVLLIAPQATTTTTTTET</sequence>